<keyword evidence="3" id="KW-1185">Reference proteome</keyword>
<evidence type="ECO:0000313" key="2">
    <source>
        <dbReference type="EMBL" id="GBN20270.1"/>
    </source>
</evidence>
<name>A0A4Y2M1G7_ARAVE</name>
<evidence type="ECO:0000256" key="1">
    <source>
        <dbReference type="SAM" id="MobiDB-lite"/>
    </source>
</evidence>
<organism evidence="2 3">
    <name type="scientific">Araneus ventricosus</name>
    <name type="common">Orbweaver spider</name>
    <name type="synonym">Epeira ventricosa</name>
    <dbReference type="NCBI Taxonomy" id="182803"/>
    <lineage>
        <taxon>Eukaryota</taxon>
        <taxon>Metazoa</taxon>
        <taxon>Ecdysozoa</taxon>
        <taxon>Arthropoda</taxon>
        <taxon>Chelicerata</taxon>
        <taxon>Arachnida</taxon>
        <taxon>Araneae</taxon>
        <taxon>Araneomorphae</taxon>
        <taxon>Entelegynae</taxon>
        <taxon>Araneoidea</taxon>
        <taxon>Araneidae</taxon>
        <taxon>Araneus</taxon>
    </lineage>
</organism>
<accession>A0A4Y2M1G7</accession>
<proteinExistence type="predicted"/>
<comment type="caution">
    <text evidence="2">The sequence shown here is derived from an EMBL/GenBank/DDBJ whole genome shotgun (WGS) entry which is preliminary data.</text>
</comment>
<sequence>NALVPNFSNSIPFKPYCYKEVQDLKATIEQERIQRRLAIFVEKETAGAYVRIWISNNAGLPAMIQCLAGSSSRLPRGAPADGLSRWVGKRNPRYRLGSGIMVSELCLRTRSKGFDKGRRRVDRYTNDSEKPDSDDFKTKPIENSFSR</sequence>
<feature type="region of interest" description="Disordered" evidence="1">
    <location>
        <begin position="117"/>
        <end position="147"/>
    </location>
</feature>
<protein>
    <submittedName>
        <fullName evidence="2">Uncharacterized protein</fullName>
    </submittedName>
</protein>
<evidence type="ECO:0000313" key="3">
    <source>
        <dbReference type="Proteomes" id="UP000499080"/>
    </source>
</evidence>
<feature type="compositionally biased region" description="Basic and acidic residues" evidence="1">
    <location>
        <begin position="117"/>
        <end position="140"/>
    </location>
</feature>
<dbReference type="Proteomes" id="UP000499080">
    <property type="component" value="Unassembled WGS sequence"/>
</dbReference>
<dbReference type="EMBL" id="BGPR01006590">
    <property type="protein sequence ID" value="GBN20270.1"/>
    <property type="molecule type" value="Genomic_DNA"/>
</dbReference>
<reference evidence="2 3" key="1">
    <citation type="journal article" date="2019" name="Sci. Rep.">
        <title>Orb-weaving spider Araneus ventricosus genome elucidates the spidroin gene catalogue.</title>
        <authorList>
            <person name="Kono N."/>
            <person name="Nakamura H."/>
            <person name="Ohtoshi R."/>
            <person name="Moran D.A.P."/>
            <person name="Shinohara A."/>
            <person name="Yoshida Y."/>
            <person name="Fujiwara M."/>
            <person name="Mori M."/>
            <person name="Tomita M."/>
            <person name="Arakawa K."/>
        </authorList>
    </citation>
    <scope>NUCLEOTIDE SEQUENCE [LARGE SCALE GENOMIC DNA]</scope>
</reference>
<dbReference type="AlphaFoldDB" id="A0A4Y2M1G7"/>
<feature type="non-terminal residue" evidence="2">
    <location>
        <position position="1"/>
    </location>
</feature>
<gene>
    <name evidence="2" type="ORF">AVEN_209993-2_1</name>
</gene>